<dbReference type="Pfam" id="PF00712">
    <property type="entry name" value="DNA_pol3_beta"/>
    <property type="match status" value="1"/>
</dbReference>
<evidence type="ECO:0000256" key="5">
    <source>
        <dbReference type="ARBA" id="ARBA00022695"/>
    </source>
</evidence>
<comment type="function">
    <text evidence="9">Confers DNA tethering and processivity to DNA polymerases and other proteins. Acts as a clamp, forming a ring around DNA (a reaction catalyzed by the clamp-loading complex) which diffuses in an ATP-independent manner freely and bidirectionally along dsDNA. Initially characterized for its ability to contact the catalytic subunit of DNA polymerase III (Pol III), a complex, multichain enzyme responsible for most of the replicative synthesis in bacteria; Pol III exhibits 3'-5' exonuclease proofreading activity. The beta chain is required for initiation of replication as well as for processivity of DNA replication.</text>
</comment>
<proteinExistence type="inferred from homology"/>
<evidence type="ECO:0000256" key="6">
    <source>
        <dbReference type="ARBA" id="ARBA00022705"/>
    </source>
</evidence>
<dbReference type="GO" id="GO:0003887">
    <property type="term" value="F:DNA-directed DNA polymerase activity"/>
    <property type="evidence" value="ECO:0007669"/>
    <property type="project" value="UniProtKB-UniRule"/>
</dbReference>
<dbReference type="GO" id="GO:0003677">
    <property type="term" value="F:DNA binding"/>
    <property type="evidence" value="ECO:0007669"/>
    <property type="project" value="UniProtKB-UniRule"/>
</dbReference>
<dbReference type="InterPro" id="IPR022637">
    <property type="entry name" value="DNA_polIII_beta_cen"/>
</dbReference>
<evidence type="ECO:0000313" key="13">
    <source>
        <dbReference type="EMBL" id="KKU99061.1"/>
    </source>
</evidence>
<dbReference type="Gene3D" id="3.10.150.10">
    <property type="entry name" value="DNA Polymerase III, subunit A, domain 2"/>
    <property type="match status" value="1"/>
</dbReference>
<dbReference type="GO" id="GO:0006271">
    <property type="term" value="P:DNA strand elongation involved in DNA replication"/>
    <property type="evidence" value="ECO:0007669"/>
    <property type="project" value="TreeGrafter"/>
</dbReference>
<dbReference type="GO" id="GO:0008408">
    <property type="term" value="F:3'-5' exonuclease activity"/>
    <property type="evidence" value="ECO:0007669"/>
    <property type="project" value="InterPro"/>
</dbReference>
<reference evidence="13 14" key="1">
    <citation type="journal article" date="2015" name="Nature">
        <title>rRNA introns, odd ribosomes, and small enigmatic genomes across a large radiation of phyla.</title>
        <authorList>
            <person name="Brown C.T."/>
            <person name="Hug L.A."/>
            <person name="Thomas B.C."/>
            <person name="Sharon I."/>
            <person name="Castelle C.J."/>
            <person name="Singh A."/>
            <person name="Wilkins M.J."/>
            <person name="Williams K.H."/>
            <person name="Banfield J.F."/>
        </authorList>
    </citation>
    <scope>NUCLEOTIDE SEQUENCE [LARGE SCALE GENOMIC DNA]</scope>
</reference>
<dbReference type="Gene3D" id="3.70.10.10">
    <property type="match status" value="1"/>
</dbReference>
<name>A0A0G1UYB8_9BACT</name>
<dbReference type="GO" id="GO:0005737">
    <property type="term" value="C:cytoplasm"/>
    <property type="evidence" value="ECO:0007669"/>
    <property type="project" value="UniProtKB-SubCell"/>
</dbReference>
<dbReference type="InterPro" id="IPR022635">
    <property type="entry name" value="DNA_polIII_beta_C"/>
</dbReference>
<dbReference type="InterPro" id="IPR022634">
    <property type="entry name" value="DNA_polIII_beta_N"/>
</dbReference>
<dbReference type="Pfam" id="PF02768">
    <property type="entry name" value="DNA_pol3_beta_3"/>
    <property type="match status" value="1"/>
</dbReference>
<dbReference type="SMART" id="SM00480">
    <property type="entry name" value="POL3Bc"/>
    <property type="match status" value="1"/>
</dbReference>
<dbReference type="CDD" id="cd00140">
    <property type="entry name" value="beta_clamp"/>
    <property type="match status" value="1"/>
</dbReference>
<evidence type="ECO:0000259" key="11">
    <source>
        <dbReference type="Pfam" id="PF02767"/>
    </source>
</evidence>
<evidence type="ECO:0000256" key="2">
    <source>
        <dbReference type="ARBA" id="ARBA00010752"/>
    </source>
</evidence>
<feature type="domain" description="DNA polymerase III beta sliding clamp N-terminal" evidence="10">
    <location>
        <begin position="1"/>
        <end position="118"/>
    </location>
</feature>
<evidence type="ECO:0000259" key="12">
    <source>
        <dbReference type="Pfam" id="PF02768"/>
    </source>
</evidence>
<organism evidence="13 14">
    <name type="scientific">Candidatus Jorgensenbacteria bacterium GW2011_GWC1_48_8</name>
    <dbReference type="NCBI Taxonomy" id="1618666"/>
    <lineage>
        <taxon>Bacteria</taxon>
        <taxon>Candidatus Joergenseniibacteriota</taxon>
    </lineage>
</organism>
<keyword evidence="5 9" id="KW-0548">Nucleotidyltransferase</keyword>
<dbReference type="InterPro" id="IPR046938">
    <property type="entry name" value="DNA_clamp_sf"/>
</dbReference>
<evidence type="ECO:0000259" key="10">
    <source>
        <dbReference type="Pfam" id="PF00712"/>
    </source>
</evidence>
<sequence>MKLIILKTNLVDALNAVEGSVGDNTNLPILKNILLSTEDNKIILTSTNLEIAVKYSIPGKIVETGILTVPFGIFSNIAKNLTSERVTLEKQGKNFVVTTDNYEASLRSQDPKDFPIIPTIQNKKNSIRIGVNLLKGILSRVVVAAQYSDVRPEISGVFLSYKDKKLTLVATDSFRLVEISLNPGDFEADTDDIAVIIPLKTALEILRSLAARDGGEVSVFIDPNQVLFQTESETLISRLIDGSFPDYQAIIPKQIKSEATLSREELLNAVKITKVFAGRANDITLKVGENKKSLEIFAADSALGENQYKVPIKLKGEKFSLGFNWRYLFDGLKIWSGEEITLGVNEPDRPVLVRNTTEPNALYVVMPIKS</sequence>
<evidence type="ECO:0000256" key="8">
    <source>
        <dbReference type="ARBA" id="ARBA00023125"/>
    </source>
</evidence>
<keyword evidence="6 9" id="KW-0235">DNA replication</keyword>
<evidence type="ECO:0000313" key="14">
    <source>
        <dbReference type="Proteomes" id="UP000034600"/>
    </source>
</evidence>
<comment type="subunit">
    <text evidence="9">Forms a ring-shaped head-to-tail homodimer around DNA.</text>
</comment>
<feature type="domain" description="DNA polymerase III beta sliding clamp central" evidence="11">
    <location>
        <begin position="131"/>
        <end position="246"/>
    </location>
</feature>
<dbReference type="PANTHER" id="PTHR30478">
    <property type="entry name" value="DNA POLYMERASE III SUBUNIT BETA"/>
    <property type="match status" value="1"/>
</dbReference>
<dbReference type="NCBIfam" id="TIGR00663">
    <property type="entry name" value="dnan"/>
    <property type="match status" value="1"/>
</dbReference>
<dbReference type="Proteomes" id="UP000034600">
    <property type="component" value="Unassembled WGS sequence"/>
</dbReference>
<dbReference type="GO" id="GO:0009360">
    <property type="term" value="C:DNA polymerase III complex"/>
    <property type="evidence" value="ECO:0007669"/>
    <property type="project" value="InterPro"/>
</dbReference>
<evidence type="ECO:0000256" key="7">
    <source>
        <dbReference type="ARBA" id="ARBA00022932"/>
    </source>
</evidence>
<keyword evidence="7 9" id="KW-0239">DNA-directed DNA polymerase</keyword>
<keyword evidence="3 9" id="KW-0963">Cytoplasm</keyword>
<accession>A0A0G1UYB8</accession>
<feature type="domain" description="DNA polymerase III beta sliding clamp C-terminal" evidence="12">
    <location>
        <begin position="249"/>
        <end position="368"/>
    </location>
</feature>
<dbReference type="AlphaFoldDB" id="A0A0G1UYB8"/>
<dbReference type="PANTHER" id="PTHR30478:SF0">
    <property type="entry name" value="BETA SLIDING CLAMP"/>
    <property type="match status" value="1"/>
</dbReference>
<evidence type="ECO:0000256" key="4">
    <source>
        <dbReference type="ARBA" id="ARBA00022679"/>
    </source>
</evidence>
<evidence type="ECO:0000256" key="3">
    <source>
        <dbReference type="ARBA" id="ARBA00022490"/>
    </source>
</evidence>
<keyword evidence="8" id="KW-0238">DNA-binding</keyword>
<dbReference type="EMBL" id="LCPO01000007">
    <property type="protein sequence ID" value="KKU99061.1"/>
    <property type="molecule type" value="Genomic_DNA"/>
</dbReference>
<keyword evidence="4 9" id="KW-0808">Transferase</keyword>
<protein>
    <recommendedName>
        <fullName evidence="9">Beta sliding clamp</fullName>
    </recommendedName>
</protein>
<evidence type="ECO:0000256" key="9">
    <source>
        <dbReference type="PIRNR" id="PIRNR000804"/>
    </source>
</evidence>
<gene>
    <name evidence="13" type="ORF">UY32_C0007G0005</name>
</gene>
<evidence type="ECO:0000256" key="1">
    <source>
        <dbReference type="ARBA" id="ARBA00004496"/>
    </source>
</evidence>
<dbReference type="Pfam" id="PF02767">
    <property type="entry name" value="DNA_pol3_beta_2"/>
    <property type="match status" value="1"/>
</dbReference>
<dbReference type="InterPro" id="IPR001001">
    <property type="entry name" value="DNA_polIII_beta"/>
</dbReference>
<comment type="caution">
    <text evidence="13">The sequence shown here is derived from an EMBL/GenBank/DDBJ whole genome shotgun (WGS) entry which is preliminary data.</text>
</comment>
<comment type="subcellular location">
    <subcellularLocation>
        <location evidence="1 9">Cytoplasm</location>
    </subcellularLocation>
</comment>
<dbReference type="PIRSF" id="PIRSF000804">
    <property type="entry name" value="DNA_pol_III_b"/>
    <property type="match status" value="1"/>
</dbReference>
<comment type="similarity">
    <text evidence="2 9">Belongs to the beta sliding clamp family.</text>
</comment>
<dbReference type="SUPFAM" id="SSF55979">
    <property type="entry name" value="DNA clamp"/>
    <property type="match status" value="3"/>
</dbReference>